<proteinExistence type="predicted"/>
<evidence type="ECO:0000313" key="2">
    <source>
        <dbReference type="EMBL" id="EGB09266.1"/>
    </source>
</evidence>
<protein>
    <recommendedName>
        <fullName evidence="4">Aminoacyl-tRNA hydrolase</fullName>
    </recommendedName>
</protein>
<organism evidence="3">
    <name type="scientific">Aureococcus anophagefferens</name>
    <name type="common">Harmful bloom alga</name>
    <dbReference type="NCBI Taxonomy" id="44056"/>
    <lineage>
        <taxon>Eukaryota</taxon>
        <taxon>Sar</taxon>
        <taxon>Stramenopiles</taxon>
        <taxon>Ochrophyta</taxon>
        <taxon>Pelagophyceae</taxon>
        <taxon>Pelagomonadales</taxon>
        <taxon>Pelagomonadaceae</taxon>
        <taxon>Aureococcus</taxon>
    </lineage>
</organism>
<evidence type="ECO:0008006" key="4">
    <source>
        <dbReference type="Google" id="ProtNLM"/>
    </source>
</evidence>
<dbReference type="GeneID" id="20224340"/>
<keyword evidence="3" id="KW-1185">Reference proteome</keyword>
<reference evidence="2 3" key="1">
    <citation type="journal article" date="2011" name="Proc. Natl. Acad. Sci. U.S.A.">
        <title>Niche of harmful alga Aureococcus anophagefferens revealed through ecogenomics.</title>
        <authorList>
            <person name="Gobler C.J."/>
            <person name="Berry D.L."/>
            <person name="Dyhrman S.T."/>
            <person name="Wilhelm S.W."/>
            <person name="Salamov A."/>
            <person name="Lobanov A.V."/>
            <person name="Zhang Y."/>
            <person name="Collier J.L."/>
            <person name="Wurch L.L."/>
            <person name="Kustka A.B."/>
            <person name="Dill B.D."/>
            <person name="Shah M."/>
            <person name="VerBerkmoes N.C."/>
            <person name="Kuo A."/>
            <person name="Terry A."/>
            <person name="Pangilinan J."/>
            <person name="Lindquist E.A."/>
            <person name="Lucas S."/>
            <person name="Paulsen I.T."/>
            <person name="Hattenrath-Lehmann T.K."/>
            <person name="Talmage S.C."/>
            <person name="Walker E.A."/>
            <person name="Koch F."/>
            <person name="Burson A.M."/>
            <person name="Marcoval M.A."/>
            <person name="Tang Y.Z."/>
            <person name="Lecleir G.R."/>
            <person name="Coyne K.J."/>
            <person name="Berg G.M."/>
            <person name="Bertrand E.M."/>
            <person name="Saito M.A."/>
            <person name="Gladyshev V.N."/>
            <person name="Grigoriev I.V."/>
        </authorList>
    </citation>
    <scope>NUCLEOTIDE SEQUENCE [LARGE SCALE GENOMIC DNA]</scope>
    <source>
        <strain evidence="3">CCMP 1984</strain>
    </source>
</reference>
<accession>F0Y762</accession>
<sequence length="197" mass="20819">MFLKLLGALASLIYSVDVLSNFGKKTNAPARLRNAWRAARCEGRHPCAALRSGYDALVAEPDWIRDGGLLARVGAPAAGAASLACAAAALASRREGYLALLAEESGPDVADAALARRAAREVVRDGSAPVRVRAADRATWREARRSARREGLPVLDVHAPLYAGRGRRVLLIGPARRATLPGAVGKRVGHARHGAPR</sequence>
<keyword evidence="1" id="KW-0732">Signal</keyword>
<dbReference type="AlphaFoldDB" id="F0Y762"/>
<gene>
    <name evidence="2" type="ORF">AURANDRAFT_63465</name>
</gene>
<evidence type="ECO:0000313" key="3">
    <source>
        <dbReference type="Proteomes" id="UP000002729"/>
    </source>
</evidence>
<dbReference type="EMBL" id="GL833126">
    <property type="protein sequence ID" value="EGB09266.1"/>
    <property type="molecule type" value="Genomic_DNA"/>
</dbReference>
<name>F0Y762_AURAN</name>
<dbReference type="Proteomes" id="UP000002729">
    <property type="component" value="Unassembled WGS sequence"/>
</dbReference>
<dbReference type="RefSeq" id="XP_009036370.1">
    <property type="nucleotide sequence ID" value="XM_009038122.1"/>
</dbReference>
<evidence type="ECO:0000256" key="1">
    <source>
        <dbReference type="SAM" id="SignalP"/>
    </source>
</evidence>
<dbReference type="KEGG" id="aaf:AURANDRAFT_63465"/>
<dbReference type="InParanoid" id="F0Y762"/>
<feature type="signal peptide" evidence="1">
    <location>
        <begin position="1"/>
        <end position="15"/>
    </location>
</feature>
<feature type="chain" id="PRO_5012316570" description="Aminoacyl-tRNA hydrolase" evidence="1">
    <location>
        <begin position="16"/>
        <end position="197"/>
    </location>
</feature>